<feature type="transmembrane region" description="Helical" evidence="1">
    <location>
        <begin position="45"/>
        <end position="62"/>
    </location>
</feature>
<keyword evidence="1" id="KW-0472">Membrane</keyword>
<accession>W7XJ47</accession>
<evidence type="ECO:0000256" key="1">
    <source>
        <dbReference type="SAM" id="Phobius"/>
    </source>
</evidence>
<dbReference type="InParanoid" id="W7XJ47"/>
<keyword evidence="1" id="KW-1133">Transmembrane helix</keyword>
<dbReference type="AlphaFoldDB" id="W7XJ47"/>
<dbReference type="EMBL" id="GG662749">
    <property type="protein sequence ID" value="EWS75206.1"/>
    <property type="molecule type" value="Genomic_DNA"/>
</dbReference>
<sequence>MKPRRFNQSQKIHELCIYIQMKIFKTFNYDLSLLTQFIIYYKKQIICKFYIFFFSLLSLTQFQQAKRKRLEVKLLEKVAVERQVKTVMLSKKINESKASISQVVQILYQYMARNQFRKVMHMQRLQTYSLQNRS</sequence>
<proteinExistence type="predicted"/>
<dbReference type="Proteomes" id="UP000009168">
    <property type="component" value="Unassembled WGS sequence"/>
</dbReference>
<reference evidence="3" key="1">
    <citation type="journal article" date="2006" name="PLoS Biol.">
        <title>Macronuclear genome sequence of the ciliate Tetrahymena thermophila, a model eukaryote.</title>
        <authorList>
            <person name="Eisen J.A."/>
            <person name="Coyne R.S."/>
            <person name="Wu M."/>
            <person name="Wu D."/>
            <person name="Thiagarajan M."/>
            <person name="Wortman J.R."/>
            <person name="Badger J.H."/>
            <person name="Ren Q."/>
            <person name="Amedeo P."/>
            <person name="Jones K.M."/>
            <person name="Tallon L.J."/>
            <person name="Delcher A.L."/>
            <person name="Salzberg S.L."/>
            <person name="Silva J.C."/>
            <person name="Haas B.J."/>
            <person name="Majoros W.H."/>
            <person name="Farzad M."/>
            <person name="Carlton J.M."/>
            <person name="Smith R.K. Jr."/>
            <person name="Garg J."/>
            <person name="Pearlman R.E."/>
            <person name="Karrer K.M."/>
            <person name="Sun L."/>
            <person name="Manning G."/>
            <person name="Elde N.C."/>
            <person name="Turkewitz A.P."/>
            <person name="Asai D.J."/>
            <person name="Wilkes D.E."/>
            <person name="Wang Y."/>
            <person name="Cai H."/>
            <person name="Collins K."/>
            <person name="Stewart B.A."/>
            <person name="Lee S.R."/>
            <person name="Wilamowska K."/>
            <person name="Weinberg Z."/>
            <person name="Ruzzo W.L."/>
            <person name="Wloga D."/>
            <person name="Gaertig J."/>
            <person name="Frankel J."/>
            <person name="Tsao C.-C."/>
            <person name="Gorovsky M.A."/>
            <person name="Keeling P.J."/>
            <person name="Waller R.F."/>
            <person name="Patron N.J."/>
            <person name="Cherry J.M."/>
            <person name="Stover N.A."/>
            <person name="Krieger C.J."/>
            <person name="del Toro C."/>
            <person name="Ryder H.F."/>
            <person name="Williamson S.C."/>
            <person name="Barbeau R.A."/>
            <person name="Hamilton E.P."/>
            <person name="Orias E."/>
        </authorList>
    </citation>
    <scope>NUCLEOTIDE SEQUENCE [LARGE SCALE GENOMIC DNA]</scope>
    <source>
        <strain evidence="3">SB210</strain>
    </source>
</reference>
<evidence type="ECO:0000313" key="2">
    <source>
        <dbReference type="EMBL" id="EWS75206.1"/>
    </source>
</evidence>
<dbReference type="GeneID" id="24437221"/>
<gene>
    <name evidence="2" type="ORF">TTHERM_000090319</name>
</gene>
<organism evidence="2 3">
    <name type="scientific">Tetrahymena thermophila (strain SB210)</name>
    <dbReference type="NCBI Taxonomy" id="312017"/>
    <lineage>
        <taxon>Eukaryota</taxon>
        <taxon>Sar</taxon>
        <taxon>Alveolata</taxon>
        <taxon>Ciliophora</taxon>
        <taxon>Intramacronucleata</taxon>
        <taxon>Oligohymenophorea</taxon>
        <taxon>Hymenostomatida</taxon>
        <taxon>Tetrahymenina</taxon>
        <taxon>Tetrahymenidae</taxon>
        <taxon>Tetrahymena</taxon>
    </lineage>
</organism>
<dbReference type="KEGG" id="tet:TTHERM_000090319"/>
<keyword evidence="1 2" id="KW-0812">Transmembrane</keyword>
<evidence type="ECO:0000313" key="3">
    <source>
        <dbReference type="Proteomes" id="UP000009168"/>
    </source>
</evidence>
<dbReference type="RefSeq" id="XP_012652197.1">
    <property type="nucleotide sequence ID" value="XM_012796743.1"/>
</dbReference>
<protein>
    <submittedName>
        <fullName evidence="2">Transmembrane protein, putative</fullName>
    </submittedName>
</protein>
<name>W7XJ47_TETTS</name>
<keyword evidence="3" id="KW-1185">Reference proteome</keyword>